<organism evidence="1 2">
    <name type="scientific">Solanum commersonii</name>
    <name type="common">Commerson's wild potato</name>
    <name type="synonym">Commerson's nightshade</name>
    <dbReference type="NCBI Taxonomy" id="4109"/>
    <lineage>
        <taxon>Eukaryota</taxon>
        <taxon>Viridiplantae</taxon>
        <taxon>Streptophyta</taxon>
        <taxon>Embryophyta</taxon>
        <taxon>Tracheophyta</taxon>
        <taxon>Spermatophyta</taxon>
        <taxon>Magnoliopsida</taxon>
        <taxon>eudicotyledons</taxon>
        <taxon>Gunneridae</taxon>
        <taxon>Pentapetalae</taxon>
        <taxon>asterids</taxon>
        <taxon>lamiids</taxon>
        <taxon>Solanales</taxon>
        <taxon>Solanaceae</taxon>
        <taxon>Solanoideae</taxon>
        <taxon>Solaneae</taxon>
        <taxon>Solanum</taxon>
    </lineage>
</organism>
<sequence>MDISSHTKVDHVTSSCYLELGHTTQKSLSWHSQNYGRRGINCVSSPSFNLEKDALSVVLSKAATVEKASSVVRCLSHNYKRIGIKCVRTLEEYDPRLNCRRSYSKCGSSLMLQMQKKRHQVWFVIKVETIKEETSSMVRRRSRNCKKKRYFMCGSSSKPQL</sequence>
<evidence type="ECO:0000313" key="1">
    <source>
        <dbReference type="EMBL" id="KAG5630399.1"/>
    </source>
</evidence>
<dbReference type="EMBL" id="JACXVP010000001">
    <property type="protein sequence ID" value="KAG5630399.1"/>
    <property type="molecule type" value="Genomic_DNA"/>
</dbReference>
<proteinExistence type="predicted"/>
<reference evidence="1 2" key="1">
    <citation type="submission" date="2020-09" db="EMBL/GenBank/DDBJ databases">
        <title>De no assembly of potato wild relative species, Solanum commersonii.</title>
        <authorList>
            <person name="Cho K."/>
        </authorList>
    </citation>
    <scope>NUCLEOTIDE SEQUENCE [LARGE SCALE GENOMIC DNA]</scope>
    <source>
        <strain evidence="1">LZ3.2</strain>
        <tissue evidence="1">Leaf</tissue>
    </source>
</reference>
<evidence type="ECO:0000313" key="2">
    <source>
        <dbReference type="Proteomes" id="UP000824120"/>
    </source>
</evidence>
<name>A0A9J6B1Z5_SOLCO</name>
<accession>A0A9J6B1Z5</accession>
<comment type="caution">
    <text evidence="1">The sequence shown here is derived from an EMBL/GenBank/DDBJ whole genome shotgun (WGS) entry which is preliminary data.</text>
</comment>
<keyword evidence="2" id="KW-1185">Reference proteome</keyword>
<dbReference type="Proteomes" id="UP000824120">
    <property type="component" value="Chromosome 1"/>
</dbReference>
<dbReference type="AlphaFoldDB" id="A0A9J6B1Z5"/>
<gene>
    <name evidence="1" type="ORF">H5410_002116</name>
</gene>
<protein>
    <submittedName>
        <fullName evidence="1">Uncharacterized protein</fullName>
    </submittedName>
</protein>